<proteinExistence type="predicted"/>
<dbReference type="Proteomes" id="UP001189429">
    <property type="component" value="Unassembled WGS sequence"/>
</dbReference>
<sequence length="245" mass="27080">DLPNAEKPSWLLKFMLDPTTGGVSATSVTTVGKDEINEDVTQWLTKQQLGGPLYLNCPQHAIYREISKRSERSSVEAQSSMSADDYTKIRRAMCGERINDTPAVSNGATEQETDEQKKAREKAEKRAEKERKEREENEKNPEAARLKEAKKFLGAQITAAKSAARGIHAELSEAPSLVSKLQKKGYPDAMSQFLSSNAAAQRTAVDNFCNVPYTVAKEAKSSTDTTPEYYMKQGDDLKAALNTLQ</sequence>
<reference evidence="2" key="1">
    <citation type="submission" date="2023-10" db="EMBL/GenBank/DDBJ databases">
        <authorList>
            <person name="Chen Y."/>
            <person name="Shah S."/>
            <person name="Dougan E. K."/>
            <person name="Thang M."/>
            <person name="Chan C."/>
        </authorList>
    </citation>
    <scope>NUCLEOTIDE SEQUENCE [LARGE SCALE GENOMIC DNA]</scope>
</reference>
<comment type="caution">
    <text evidence="2">The sequence shown here is derived from an EMBL/GenBank/DDBJ whole genome shotgun (WGS) entry which is preliminary data.</text>
</comment>
<protein>
    <submittedName>
        <fullName evidence="2">Uncharacterized protein</fullName>
    </submittedName>
</protein>
<keyword evidence="3" id="KW-1185">Reference proteome</keyword>
<accession>A0ABN9WP20</accession>
<feature type="region of interest" description="Disordered" evidence="1">
    <location>
        <begin position="97"/>
        <end position="145"/>
    </location>
</feature>
<dbReference type="EMBL" id="CAUYUJ010018849">
    <property type="protein sequence ID" value="CAK0886785.1"/>
    <property type="molecule type" value="Genomic_DNA"/>
</dbReference>
<feature type="non-terminal residue" evidence="2">
    <location>
        <position position="245"/>
    </location>
</feature>
<feature type="compositionally biased region" description="Basic and acidic residues" evidence="1">
    <location>
        <begin position="114"/>
        <end position="145"/>
    </location>
</feature>
<evidence type="ECO:0000313" key="2">
    <source>
        <dbReference type="EMBL" id="CAK0886785.1"/>
    </source>
</evidence>
<organism evidence="2 3">
    <name type="scientific">Prorocentrum cordatum</name>
    <dbReference type="NCBI Taxonomy" id="2364126"/>
    <lineage>
        <taxon>Eukaryota</taxon>
        <taxon>Sar</taxon>
        <taxon>Alveolata</taxon>
        <taxon>Dinophyceae</taxon>
        <taxon>Prorocentrales</taxon>
        <taxon>Prorocentraceae</taxon>
        <taxon>Prorocentrum</taxon>
    </lineage>
</organism>
<evidence type="ECO:0000313" key="3">
    <source>
        <dbReference type="Proteomes" id="UP001189429"/>
    </source>
</evidence>
<gene>
    <name evidence="2" type="ORF">PCOR1329_LOCUS68042</name>
</gene>
<feature type="non-terminal residue" evidence="2">
    <location>
        <position position="1"/>
    </location>
</feature>
<name>A0ABN9WP20_9DINO</name>
<evidence type="ECO:0000256" key="1">
    <source>
        <dbReference type="SAM" id="MobiDB-lite"/>
    </source>
</evidence>